<gene>
    <name evidence="7" type="ORF">EVG20_g4934</name>
</gene>
<dbReference type="PANTHER" id="PTHR47338">
    <property type="entry name" value="ZN(II)2CYS6 TRANSCRIPTION FACTOR (EUROFUNG)-RELATED"/>
    <property type="match status" value="1"/>
</dbReference>
<evidence type="ECO:0000256" key="4">
    <source>
        <dbReference type="ARBA" id="ARBA00023163"/>
    </source>
</evidence>
<dbReference type="InterPro" id="IPR050815">
    <property type="entry name" value="TF_fung"/>
</dbReference>
<dbReference type="GO" id="GO:0005634">
    <property type="term" value="C:nucleus"/>
    <property type="evidence" value="ECO:0007669"/>
    <property type="project" value="UniProtKB-SubCell"/>
</dbReference>
<keyword evidence="4" id="KW-0804">Transcription</keyword>
<dbReference type="InterPro" id="IPR007219">
    <property type="entry name" value="XnlR_reg_dom"/>
</dbReference>
<dbReference type="GO" id="GO:0008270">
    <property type="term" value="F:zinc ion binding"/>
    <property type="evidence" value="ECO:0007669"/>
    <property type="project" value="InterPro"/>
</dbReference>
<name>A0A4Y9YWR1_9AGAM</name>
<organism evidence="7 8">
    <name type="scientific">Dentipellis fragilis</name>
    <dbReference type="NCBI Taxonomy" id="205917"/>
    <lineage>
        <taxon>Eukaryota</taxon>
        <taxon>Fungi</taxon>
        <taxon>Dikarya</taxon>
        <taxon>Basidiomycota</taxon>
        <taxon>Agaricomycotina</taxon>
        <taxon>Agaricomycetes</taxon>
        <taxon>Russulales</taxon>
        <taxon>Hericiaceae</taxon>
        <taxon>Dentipellis</taxon>
    </lineage>
</organism>
<dbReference type="SUPFAM" id="SSF57701">
    <property type="entry name" value="Zn2/Cys6 DNA-binding domain"/>
    <property type="match status" value="1"/>
</dbReference>
<dbReference type="Gene3D" id="4.10.240.10">
    <property type="entry name" value="Zn(2)-C6 fungal-type DNA-binding domain"/>
    <property type="match status" value="1"/>
</dbReference>
<dbReference type="PANTHER" id="PTHR47338:SF29">
    <property type="entry name" value="ZN(2)-C6 FUNGAL-TYPE DOMAIN-CONTAINING PROTEIN"/>
    <property type="match status" value="1"/>
</dbReference>
<accession>A0A4Y9YWR1</accession>
<evidence type="ECO:0000256" key="5">
    <source>
        <dbReference type="ARBA" id="ARBA00023242"/>
    </source>
</evidence>
<evidence type="ECO:0000256" key="2">
    <source>
        <dbReference type="ARBA" id="ARBA00022723"/>
    </source>
</evidence>
<keyword evidence="8" id="KW-1185">Reference proteome</keyword>
<feature type="domain" description="Zn(2)-C6 fungal-type" evidence="6">
    <location>
        <begin position="22"/>
        <end position="54"/>
    </location>
</feature>
<evidence type="ECO:0000256" key="3">
    <source>
        <dbReference type="ARBA" id="ARBA00023015"/>
    </source>
</evidence>
<sequence length="672" mass="74269">MEASASSSRASASSGALQRGKACLNCRRRKMKCDGVRPICGPCSRANRPDDCEYTDGQGRTRTQILEENIAHLEARIQELENPDSAQAPIMLHNPHSPSYQSRHGSPAPRVVTPHGRLHAGSRSSGMSSPNVGEFQGIFDFGAPWQPLDLGPPLDPRGHATPSTTEGWWDAEEPPIAIAQQLMDHFFQHASQLGWFMHVTRFRHSVLLTQGNVNRPIPALLNVVYLWGASFSRHSPEGDLSMHEVTFLSRSLSQIGHALSGAPTHQTIQAISKPRLLLAMYHYCTGKFIEGRHQSDSAAALAMACGLHKIRSAQLAPPSSTYVDVVPIILMDSRDQIEEGERINALWTAFSMDRCWAVAFGAPTIISDSDAFGTQVDTPWPLDMETYERGQIYPNLRTSCTLRNFLGGINTGWPWENQSMLAQFSKASAMFERATHLAECWRPGTAFPLENLADFPEFVLDSAEIPNMNAFYNNFISIDQRIEEFKGQLYLLENIDHSDSDTLRTTHTSHCLAHAATIQLHSVFAQQNAASRNKCLAAGTAIVQANAIVRAYEFPVINPILGTVWAAACQVFIRELVSLRSFPLEPTPIPADQETELRSSLDQLQAVMAVFAPVCALINYQHGKVQQERVVYILHLPGRRILMIRLAAPLPSCVPRHSTAIGQAFTIGTTTR</sequence>
<evidence type="ECO:0000259" key="6">
    <source>
        <dbReference type="PROSITE" id="PS50048"/>
    </source>
</evidence>
<dbReference type="GO" id="GO:0006351">
    <property type="term" value="P:DNA-templated transcription"/>
    <property type="evidence" value="ECO:0007669"/>
    <property type="project" value="InterPro"/>
</dbReference>
<dbReference type="CDD" id="cd12148">
    <property type="entry name" value="fungal_TF_MHR"/>
    <property type="match status" value="1"/>
</dbReference>
<dbReference type="CDD" id="cd14725">
    <property type="entry name" value="ZIP_Gal4-like_2"/>
    <property type="match status" value="1"/>
</dbReference>
<dbReference type="CDD" id="cd00067">
    <property type="entry name" value="GAL4"/>
    <property type="match status" value="1"/>
</dbReference>
<dbReference type="GO" id="GO:0000981">
    <property type="term" value="F:DNA-binding transcription factor activity, RNA polymerase II-specific"/>
    <property type="evidence" value="ECO:0007669"/>
    <property type="project" value="InterPro"/>
</dbReference>
<dbReference type="InterPro" id="IPR001138">
    <property type="entry name" value="Zn2Cys6_DnaBD"/>
</dbReference>
<dbReference type="STRING" id="205917.A0A4Y9YWR1"/>
<evidence type="ECO:0000256" key="1">
    <source>
        <dbReference type="ARBA" id="ARBA00004123"/>
    </source>
</evidence>
<dbReference type="PROSITE" id="PS00463">
    <property type="entry name" value="ZN2_CY6_FUNGAL_1"/>
    <property type="match status" value="1"/>
</dbReference>
<protein>
    <recommendedName>
        <fullName evidence="6">Zn(2)-C6 fungal-type domain-containing protein</fullName>
    </recommendedName>
</protein>
<dbReference type="Proteomes" id="UP000298327">
    <property type="component" value="Unassembled WGS sequence"/>
</dbReference>
<keyword evidence="3" id="KW-0805">Transcription regulation</keyword>
<dbReference type="InterPro" id="IPR036864">
    <property type="entry name" value="Zn2-C6_fun-type_DNA-bd_sf"/>
</dbReference>
<comment type="subcellular location">
    <subcellularLocation>
        <location evidence="1">Nucleus</location>
    </subcellularLocation>
</comment>
<keyword evidence="5" id="KW-0539">Nucleus</keyword>
<dbReference type="GO" id="GO:0003677">
    <property type="term" value="F:DNA binding"/>
    <property type="evidence" value="ECO:0007669"/>
    <property type="project" value="InterPro"/>
</dbReference>
<dbReference type="PROSITE" id="PS50048">
    <property type="entry name" value="ZN2_CY6_FUNGAL_2"/>
    <property type="match status" value="1"/>
</dbReference>
<proteinExistence type="predicted"/>
<reference evidence="7 8" key="1">
    <citation type="submission" date="2019-02" db="EMBL/GenBank/DDBJ databases">
        <title>Genome sequencing of the rare red list fungi Dentipellis fragilis.</title>
        <authorList>
            <person name="Buettner E."/>
            <person name="Kellner H."/>
        </authorList>
    </citation>
    <scope>NUCLEOTIDE SEQUENCE [LARGE SCALE GENOMIC DNA]</scope>
    <source>
        <strain evidence="7 8">DSM 105465</strain>
    </source>
</reference>
<dbReference type="Pfam" id="PF00172">
    <property type="entry name" value="Zn_clus"/>
    <property type="match status" value="1"/>
</dbReference>
<keyword evidence="2" id="KW-0479">Metal-binding</keyword>
<dbReference type="OrthoDB" id="2309723at2759"/>
<dbReference type="AlphaFoldDB" id="A0A4Y9YWR1"/>
<dbReference type="SMART" id="SM00066">
    <property type="entry name" value="GAL4"/>
    <property type="match status" value="1"/>
</dbReference>
<evidence type="ECO:0000313" key="7">
    <source>
        <dbReference type="EMBL" id="TFY66158.1"/>
    </source>
</evidence>
<dbReference type="EMBL" id="SEOQ01000273">
    <property type="protein sequence ID" value="TFY66158.1"/>
    <property type="molecule type" value="Genomic_DNA"/>
</dbReference>
<comment type="caution">
    <text evidence="7">The sequence shown here is derived from an EMBL/GenBank/DDBJ whole genome shotgun (WGS) entry which is preliminary data.</text>
</comment>
<dbReference type="Pfam" id="PF04082">
    <property type="entry name" value="Fungal_trans"/>
    <property type="match status" value="1"/>
</dbReference>
<evidence type="ECO:0000313" key="8">
    <source>
        <dbReference type="Proteomes" id="UP000298327"/>
    </source>
</evidence>